<feature type="compositionally biased region" description="Basic and acidic residues" evidence="5">
    <location>
        <begin position="1003"/>
        <end position="1019"/>
    </location>
</feature>
<keyword evidence="1" id="KW-0677">Repeat</keyword>
<dbReference type="GO" id="GO:0033309">
    <property type="term" value="C:SBF transcription complex"/>
    <property type="evidence" value="ECO:0007669"/>
    <property type="project" value="TreeGrafter"/>
</dbReference>
<evidence type="ECO:0000313" key="8">
    <source>
        <dbReference type="Proteomes" id="UP000748756"/>
    </source>
</evidence>
<feature type="coiled-coil region" evidence="4">
    <location>
        <begin position="1737"/>
        <end position="1771"/>
    </location>
</feature>
<feature type="domain" description="HTH APSES-type" evidence="6">
    <location>
        <begin position="777"/>
        <end position="883"/>
    </location>
</feature>
<dbReference type="InterPro" id="IPR036887">
    <property type="entry name" value="HTH_APSES_sf"/>
</dbReference>
<feature type="compositionally biased region" description="Polar residues" evidence="5">
    <location>
        <begin position="293"/>
        <end position="305"/>
    </location>
</feature>
<dbReference type="GO" id="GO:0003677">
    <property type="term" value="F:DNA binding"/>
    <property type="evidence" value="ECO:0007669"/>
    <property type="project" value="InterPro"/>
</dbReference>
<protein>
    <recommendedName>
        <fullName evidence="6">HTH APSES-type domain-containing protein</fullName>
    </recommendedName>
</protein>
<feature type="compositionally biased region" description="Polar residues" evidence="5">
    <location>
        <begin position="682"/>
        <end position="694"/>
    </location>
</feature>
<name>A0A9P5S1X2_9FUNG</name>
<feature type="compositionally biased region" description="Low complexity" evidence="5">
    <location>
        <begin position="1020"/>
        <end position="1032"/>
    </location>
</feature>
<feature type="compositionally biased region" description="Acidic residues" evidence="5">
    <location>
        <begin position="957"/>
        <end position="981"/>
    </location>
</feature>
<dbReference type="InterPro" id="IPR003163">
    <property type="entry name" value="Tscrpt_reg_HTH_APSES-type"/>
</dbReference>
<dbReference type="GO" id="GO:0030907">
    <property type="term" value="C:MBF transcription complex"/>
    <property type="evidence" value="ECO:0007669"/>
    <property type="project" value="TreeGrafter"/>
</dbReference>
<dbReference type="Pfam" id="PF13637">
    <property type="entry name" value="Ank_4"/>
    <property type="match status" value="1"/>
</dbReference>
<feature type="compositionally biased region" description="Low complexity" evidence="5">
    <location>
        <begin position="982"/>
        <end position="994"/>
    </location>
</feature>
<evidence type="ECO:0000256" key="2">
    <source>
        <dbReference type="ARBA" id="ARBA00023043"/>
    </source>
</evidence>
<feature type="compositionally biased region" description="Basic and acidic residues" evidence="5">
    <location>
        <begin position="1650"/>
        <end position="1663"/>
    </location>
</feature>
<feature type="region of interest" description="Disordered" evidence="5">
    <location>
        <begin position="551"/>
        <end position="694"/>
    </location>
</feature>
<feature type="compositionally biased region" description="Gly residues" evidence="5">
    <location>
        <begin position="156"/>
        <end position="166"/>
    </location>
</feature>
<feature type="repeat" description="ANK" evidence="3">
    <location>
        <begin position="1315"/>
        <end position="1349"/>
    </location>
</feature>
<feature type="coiled-coil region" evidence="4">
    <location>
        <begin position="1589"/>
        <end position="1623"/>
    </location>
</feature>
<dbReference type="Pfam" id="PF00023">
    <property type="entry name" value="Ank"/>
    <property type="match status" value="1"/>
</dbReference>
<feature type="region of interest" description="Disordered" evidence="5">
    <location>
        <begin position="130"/>
        <end position="174"/>
    </location>
</feature>
<proteinExistence type="predicted"/>
<dbReference type="InterPro" id="IPR018004">
    <property type="entry name" value="KilA/APSES_HTH"/>
</dbReference>
<dbReference type="InterPro" id="IPR051642">
    <property type="entry name" value="SWI6-like"/>
</dbReference>
<accession>A0A9P5S1X2</accession>
<feature type="repeat" description="ANK" evidence="3">
    <location>
        <begin position="1196"/>
        <end position="1228"/>
    </location>
</feature>
<dbReference type="Pfam" id="PF04383">
    <property type="entry name" value="KilA-N"/>
    <property type="match status" value="1"/>
</dbReference>
<feature type="region of interest" description="Disordered" evidence="5">
    <location>
        <begin position="931"/>
        <end position="1141"/>
    </location>
</feature>
<dbReference type="PROSITE" id="PS50088">
    <property type="entry name" value="ANK_REPEAT"/>
    <property type="match status" value="2"/>
</dbReference>
<feature type="region of interest" description="Disordered" evidence="5">
    <location>
        <begin position="709"/>
        <end position="762"/>
    </location>
</feature>
<dbReference type="GO" id="GO:0001228">
    <property type="term" value="F:DNA-binding transcription activator activity, RNA polymerase II-specific"/>
    <property type="evidence" value="ECO:0007669"/>
    <property type="project" value="UniProtKB-ARBA"/>
</dbReference>
<feature type="compositionally biased region" description="Basic residues" evidence="5">
    <location>
        <begin position="1"/>
        <end position="10"/>
    </location>
</feature>
<feature type="compositionally biased region" description="Polar residues" evidence="5">
    <location>
        <begin position="83"/>
        <end position="98"/>
    </location>
</feature>
<feature type="region of interest" description="Disordered" evidence="5">
    <location>
        <begin position="879"/>
        <end position="917"/>
    </location>
</feature>
<keyword evidence="8" id="KW-1185">Reference proteome</keyword>
<dbReference type="Gene3D" id="3.10.260.10">
    <property type="entry name" value="Transcription regulator HTH, APSES-type DNA-binding domain"/>
    <property type="match status" value="1"/>
</dbReference>
<dbReference type="PROSITE" id="PS50297">
    <property type="entry name" value="ANK_REP_REGION"/>
    <property type="match status" value="1"/>
</dbReference>
<dbReference type="Proteomes" id="UP000748756">
    <property type="component" value="Unassembled WGS sequence"/>
</dbReference>
<dbReference type="FunFam" id="3.10.260.10:FF:000001">
    <property type="entry name" value="APSES transcription factor (MbpA)"/>
    <property type="match status" value="1"/>
</dbReference>
<feature type="region of interest" description="Disordered" evidence="5">
    <location>
        <begin position="1650"/>
        <end position="1670"/>
    </location>
</feature>
<organism evidence="7 8">
    <name type="scientific">Linnemannia schmuckeri</name>
    <dbReference type="NCBI Taxonomy" id="64567"/>
    <lineage>
        <taxon>Eukaryota</taxon>
        <taxon>Fungi</taxon>
        <taxon>Fungi incertae sedis</taxon>
        <taxon>Mucoromycota</taxon>
        <taxon>Mortierellomycotina</taxon>
        <taxon>Mortierellomycetes</taxon>
        <taxon>Mortierellales</taxon>
        <taxon>Mortierellaceae</taxon>
        <taxon>Linnemannia</taxon>
    </lineage>
</organism>
<dbReference type="PANTHER" id="PTHR43828">
    <property type="entry name" value="ASPARAGINASE"/>
    <property type="match status" value="1"/>
</dbReference>
<evidence type="ECO:0000313" key="7">
    <source>
        <dbReference type="EMBL" id="KAF9153026.1"/>
    </source>
</evidence>
<feature type="region of interest" description="Disordered" evidence="5">
    <location>
        <begin position="1427"/>
        <end position="1527"/>
    </location>
</feature>
<feature type="compositionally biased region" description="Low complexity" evidence="5">
    <location>
        <begin position="11"/>
        <end position="71"/>
    </location>
</feature>
<feature type="compositionally biased region" description="Polar residues" evidence="5">
    <location>
        <begin position="325"/>
        <end position="341"/>
    </location>
</feature>
<comment type="caution">
    <text evidence="7">The sequence shown here is derived from an EMBL/GenBank/DDBJ whole genome shotgun (WGS) entry which is preliminary data.</text>
</comment>
<feature type="region of interest" description="Disordered" evidence="5">
    <location>
        <begin position="1"/>
        <end position="115"/>
    </location>
</feature>
<keyword evidence="4" id="KW-0175">Coiled coil</keyword>
<dbReference type="OrthoDB" id="6718656at2759"/>
<evidence type="ECO:0000256" key="1">
    <source>
        <dbReference type="ARBA" id="ARBA00022737"/>
    </source>
</evidence>
<dbReference type="InterPro" id="IPR002110">
    <property type="entry name" value="Ankyrin_rpt"/>
</dbReference>
<feature type="compositionally biased region" description="Pro residues" evidence="5">
    <location>
        <begin position="739"/>
        <end position="755"/>
    </location>
</feature>
<dbReference type="SUPFAM" id="SSF48403">
    <property type="entry name" value="Ankyrin repeat"/>
    <property type="match status" value="1"/>
</dbReference>
<dbReference type="SUPFAM" id="SSF54616">
    <property type="entry name" value="DNA-binding domain of Mlu1-box binding protein MBP1"/>
    <property type="match status" value="1"/>
</dbReference>
<reference evidence="7" key="1">
    <citation type="journal article" date="2020" name="Fungal Divers.">
        <title>Resolving the Mortierellaceae phylogeny through synthesis of multi-gene phylogenetics and phylogenomics.</title>
        <authorList>
            <person name="Vandepol N."/>
            <person name="Liber J."/>
            <person name="Desiro A."/>
            <person name="Na H."/>
            <person name="Kennedy M."/>
            <person name="Barry K."/>
            <person name="Grigoriev I.V."/>
            <person name="Miller A.N."/>
            <person name="O'Donnell K."/>
            <person name="Stajich J.E."/>
            <person name="Bonito G."/>
        </authorList>
    </citation>
    <scope>NUCLEOTIDE SEQUENCE</scope>
    <source>
        <strain evidence="7">NRRL 6426</strain>
    </source>
</reference>
<feature type="compositionally biased region" description="Polar residues" evidence="5">
    <location>
        <begin position="621"/>
        <end position="660"/>
    </location>
</feature>
<dbReference type="Gene3D" id="1.25.40.20">
    <property type="entry name" value="Ankyrin repeat-containing domain"/>
    <property type="match status" value="1"/>
</dbReference>
<evidence type="ECO:0000256" key="5">
    <source>
        <dbReference type="SAM" id="MobiDB-lite"/>
    </source>
</evidence>
<sequence length="1809" mass="204081">MDQHQYRLHQQHLQQQQQQQQQRQQHLQQQQQQQHLHHQQQLQQQQHVPQQQHPPQQQQQQQQQQQHLHQQYQRHHILHTDQHGMSLSSPQDHPQLSLSGLPPFHHRTPAAGMVSMNNNPAAMVMQSAIHSPGAPLSPRTPGLPGSPIGSQQPQGMGFGPPGGGGMSSPVALPPYKSSTAALLQQQRQQQLLQQQAQQQAQQAHQQQLLQQQLQQQQQQLQQQQLQQQQAQQHQLQLQAQQQQQLQQQQQQQQQLQQQHIQQQQQQQQQQPPRPMVSPSATQMPQQAALHRSSIPNPSPISQTHASHPIPLSNIITAGPPPSSIPAVQSSPVSPTDPKPTSLQLLRQRQQELELQRKKDLELRKQRELEEQKQQELEEQRQRELEEQKKREIEEQRLRELEEQKQRELEEQRQREIEEQRQREAEEQRLREIEEQRLREIEEQRLRETEEQRLHEIEEQRLHEIEERRQREIEDQCKREFEEQRKREFEEQRQREFDDQRQREFEDQRQHDLEQQRLRELEQLRQRDLEQQRQRELEKQRLAELHRQQQLELEQRHQLEEQRQREEDERRQREFEQQRRQQAEHHQTDHQHQPLHRLNPPHTMDTAQAGQAYSEPPRYSAPSATADSYHQHYQQPMQSSHQSSNPYRLSDPNTETRMSHSQQQDQRDMPPPPHPLQEYQPQTSSTAHYMDTDNVTGAPSITAIKMEEQPAMVQSTAQQEIHLQPHPSSQQQQFQHHQPEPPQLTPPQLQPMPPQILTPQLPLDDKPVHDAPIGPSQIFKATYSGVPVYEMICKGVAVMRRRSDSYLNATQILKVADFDKPQRTRILEREVQKGEHEKVQGGYGKYQGTWVPYERGLQLCQEYNVVHLLQPILEYQATKTSPPLAPKHITAASNRPRKPREPRAAGSTPVGTPKMKKSKMDIAAQILPKPMDLNIGLPEESSTPFEEGDTGTAPSGTDGDEDADEDMTETSDDGDEDSDVSMDDTMSLLSDRSLSQGRSPSPARSHDDLSTDDASDKESHSSYSSESPSTSPSARARNVSPISLKKHRRPGDELFLENEGQLPTIPQRKRRTQRGDGTMDDDLEGSSQAEDEGNKHGREGSFLRDNSPSVNAKEVRRSTSRTRASDQDQDQDQDDRKSTTSSIATATATLTASADVLARGPHAEMLLEYFISDSPGLPTLLTQPPSDLDVNVVIDEEGHTALHWAAAMAKPDVIRLLIQLGADIYRVNTDGQTALMRSVLFSNNFEQKEFVTLLELLQKTIFTIDKDDQTVFHHVAITAGQRGKIHAARYYLECLLAKLAKHPSELASIINVQDREGDTALTIAARLKIGGKKVVKMLLDAGADGKIRNHLGKNAEDYVQETEQAISSAVAFTAAAAAAAAAAAVSKSGSINGHAATATSTRGAAAAGSGVTNMAAVAVPNGVALPAKGVQAKSPSQSDESKAQSRCPSHVQDSRREKPSNGHANVAARMTGESRKAAPGTHLQQQRQQHSFSTSSSLYKQLQEANSKSGPSINSATTTIPPVSSLPSGQSLTASTWNVVIPTVSDLFGQLTHSYEKDIFEKDQDIVEARSLLEGMQTEIWEGRRTILELKSTASTLKKAEEEIRELEKKIKQEIHIRQRLRLEELIHEQEEDGLNRKLPANGVVGAKENKAVESEKEGEKGGIKAEAQSEGDGTTAGIVIGEQNGEMKETMAAKSNGSETTDAPAPNATIDMVTTATVTTATAATAAPLTRHSDKAQQPLENEAETLRTKLEGLQKKRKERVEEMVALKSQQGKRRHEYQRLIALYCNVSMDQVDGLLQPLLTSLGGDV</sequence>
<dbReference type="PANTHER" id="PTHR43828:SF15">
    <property type="entry name" value="TRANSCRIPTION FACTOR MBP1"/>
    <property type="match status" value="1"/>
</dbReference>
<feature type="region of interest" description="Disordered" evidence="5">
    <location>
        <begin position="263"/>
        <end position="350"/>
    </location>
</feature>
<dbReference type="SMART" id="SM00248">
    <property type="entry name" value="ANK"/>
    <property type="match status" value="3"/>
</dbReference>
<evidence type="ECO:0000256" key="4">
    <source>
        <dbReference type="SAM" id="Coils"/>
    </source>
</evidence>
<dbReference type="InterPro" id="IPR036770">
    <property type="entry name" value="Ankyrin_rpt-contain_sf"/>
</dbReference>
<feature type="compositionally biased region" description="Low complexity" evidence="5">
    <location>
        <begin position="723"/>
        <end position="735"/>
    </location>
</feature>
<dbReference type="SMART" id="SM01252">
    <property type="entry name" value="KilA-N"/>
    <property type="match status" value="1"/>
</dbReference>
<evidence type="ECO:0000259" key="6">
    <source>
        <dbReference type="PROSITE" id="PS51299"/>
    </source>
</evidence>
<feature type="region of interest" description="Disordered" evidence="5">
    <location>
        <begin position="480"/>
        <end position="514"/>
    </location>
</feature>
<dbReference type="PROSITE" id="PS51299">
    <property type="entry name" value="HTH_APSES"/>
    <property type="match status" value="1"/>
</dbReference>
<keyword evidence="2 3" id="KW-0040">ANK repeat</keyword>
<gene>
    <name evidence="7" type="ORF">BG015_004241</name>
</gene>
<feature type="compositionally biased region" description="Basic and acidic residues" evidence="5">
    <location>
        <begin position="551"/>
        <end position="591"/>
    </location>
</feature>
<dbReference type="EMBL" id="JAAAUQ010000202">
    <property type="protein sequence ID" value="KAF9153026.1"/>
    <property type="molecule type" value="Genomic_DNA"/>
</dbReference>
<evidence type="ECO:0000256" key="3">
    <source>
        <dbReference type="PROSITE-ProRule" id="PRU00023"/>
    </source>
</evidence>
<feature type="compositionally biased region" description="Polar residues" evidence="5">
    <location>
        <begin position="711"/>
        <end position="720"/>
    </location>
</feature>
<feature type="compositionally biased region" description="Basic and acidic residues" evidence="5">
    <location>
        <begin position="1091"/>
        <end position="1101"/>
    </location>
</feature>
<feature type="compositionally biased region" description="Polar residues" evidence="5">
    <location>
        <begin position="1481"/>
        <end position="1527"/>
    </location>
</feature>
<feature type="region of interest" description="Disordered" evidence="5">
    <location>
        <begin position="367"/>
        <end position="428"/>
    </location>
</feature>